<dbReference type="Gene3D" id="3.40.640.10">
    <property type="entry name" value="Type I PLP-dependent aspartate aminotransferase-like (Major domain)"/>
    <property type="match status" value="1"/>
</dbReference>
<keyword evidence="8" id="KW-1185">Reference proteome</keyword>
<dbReference type="PRINTS" id="PR00035">
    <property type="entry name" value="HTHGNTR"/>
</dbReference>
<evidence type="ECO:0000256" key="2">
    <source>
        <dbReference type="ARBA" id="ARBA00022898"/>
    </source>
</evidence>
<name>A0A847SI26_9BACT</name>
<dbReference type="GO" id="GO:0003700">
    <property type="term" value="F:DNA-binding transcription factor activity"/>
    <property type="evidence" value="ECO:0007669"/>
    <property type="project" value="InterPro"/>
</dbReference>
<dbReference type="InterPro" id="IPR000524">
    <property type="entry name" value="Tscrpt_reg_HTH_GntR"/>
</dbReference>
<dbReference type="CDD" id="cd00609">
    <property type="entry name" value="AAT_like"/>
    <property type="match status" value="1"/>
</dbReference>
<dbReference type="PROSITE" id="PS50949">
    <property type="entry name" value="HTH_GNTR"/>
    <property type="match status" value="1"/>
</dbReference>
<dbReference type="PANTHER" id="PTHR46577">
    <property type="entry name" value="HTH-TYPE TRANSCRIPTIONAL REGULATORY PROTEIN GABR"/>
    <property type="match status" value="1"/>
</dbReference>
<gene>
    <name evidence="7" type="ORF">HGH91_00010</name>
</gene>
<dbReference type="CDD" id="cd07377">
    <property type="entry name" value="WHTH_GntR"/>
    <property type="match status" value="1"/>
</dbReference>
<dbReference type="SUPFAM" id="SSF46785">
    <property type="entry name" value="Winged helix' DNA-binding domain"/>
    <property type="match status" value="1"/>
</dbReference>
<organism evidence="7 8">
    <name type="scientific">Chitinophaga eiseniae</name>
    <dbReference type="NCBI Taxonomy" id="634771"/>
    <lineage>
        <taxon>Bacteria</taxon>
        <taxon>Pseudomonadati</taxon>
        <taxon>Bacteroidota</taxon>
        <taxon>Chitinophagia</taxon>
        <taxon>Chitinophagales</taxon>
        <taxon>Chitinophagaceae</taxon>
        <taxon>Chitinophaga</taxon>
    </lineage>
</organism>
<dbReference type="Gene3D" id="1.10.10.10">
    <property type="entry name" value="Winged helix-like DNA-binding domain superfamily/Winged helix DNA-binding domain"/>
    <property type="match status" value="1"/>
</dbReference>
<comment type="similarity">
    <text evidence="1">In the C-terminal section; belongs to the class-I pyridoxal-phosphate-dependent aminotransferase family.</text>
</comment>
<keyword evidence="3" id="KW-0805">Transcription regulation</keyword>
<proteinExistence type="inferred from homology"/>
<dbReference type="InterPro" id="IPR036390">
    <property type="entry name" value="WH_DNA-bd_sf"/>
</dbReference>
<dbReference type="SUPFAM" id="SSF53383">
    <property type="entry name" value="PLP-dependent transferases"/>
    <property type="match status" value="1"/>
</dbReference>
<feature type="domain" description="HTH gntR-type" evidence="6">
    <location>
        <begin position="19"/>
        <end position="87"/>
    </location>
</feature>
<dbReference type="Pfam" id="PF00392">
    <property type="entry name" value="GntR"/>
    <property type="match status" value="1"/>
</dbReference>
<evidence type="ECO:0000313" key="7">
    <source>
        <dbReference type="EMBL" id="NLR76988.1"/>
    </source>
</evidence>
<dbReference type="InterPro" id="IPR036388">
    <property type="entry name" value="WH-like_DNA-bd_sf"/>
</dbReference>
<dbReference type="Proteomes" id="UP000552864">
    <property type="component" value="Unassembled WGS sequence"/>
</dbReference>
<keyword evidence="7" id="KW-0032">Aminotransferase</keyword>
<evidence type="ECO:0000313" key="8">
    <source>
        <dbReference type="Proteomes" id="UP000552864"/>
    </source>
</evidence>
<dbReference type="RefSeq" id="WP_168736425.1">
    <property type="nucleotide sequence ID" value="NZ_JABAHZ010000001.1"/>
</dbReference>
<dbReference type="InterPro" id="IPR015424">
    <property type="entry name" value="PyrdxlP-dep_Trfase"/>
</dbReference>
<keyword evidence="7" id="KW-0808">Transferase</keyword>
<dbReference type="InterPro" id="IPR051446">
    <property type="entry name" value="HTH_trans_reg/aminotransferase"/>
</dbReference>
<dbReference type="SMART" id="SM00345">
    <property type="entry name" value="HTH_GNTR"/>
    <property type="match status" value="1"/>
</dbReference>
<evidence type="ECO:0000256" key="1">
    <source>
        <dbReference type="ARBA" id="ARBA00005384"/>
    </source>
</evidence>
<dbReference type="EMBL" id="JABAHZ010000001">
    <property type="protein sequence ID" value="NLR76988.1"/>
    <property type="molecule type" value="Genomic_DNA"/>
</dbReference>
<evidence type="ECO:0000259" key="6">
    <source>
        <dbReference type="PROSITE" id="PS50949"/>
    </source>
</evidence>
<evidence type="ECO:0000256" key="3">
    <source>
        <dbReference type="ARBA" id="ARBA00023015"/>
    </source>
</evidence>
<dbReference type="GO" id="GO:0008483">
    <property type="term" value="F:transaminase activity"/>
    <property type="evidence" value="ECO:0007669"/>
    <property type="project" value="UniProtKB-KW"/>
</dbReference>
<dbReference type="InterPro" id="IPR015421">
    <property type="entry name" value="PyrdxlP-dep_Trfase_major"/>
</dbReference>
<keyword evidence="5" id="KW-0804">Transcription</keyword>
<keyword evidence="2" id="KW-0663">Pyridoxal phosphate</keyword>
<dbReference type="AlphaFoldDB" id="A0A847SI26"/>
<comment type="caution">
    <text evidence="7">The sequence shown here is derived from an EMBL/GenBank/DDBJ whole genome shotgun (WGS) entry which is preliminary data.</text>
</comment>
<protein>
    <submittedName>
        <fullName evidence="7">PLP-dependent aminotransferase family protein</fullName>
    </submittedName>
</protein>
<sequence>MAFRAWKNVLSFELDRQRKNLSQQIEDGIVHEISNGRLTPGMLLPGYRELASLLGVSRNTIAAVYTEMASKGILKSVRGKGTLIADHIPHQRDIAVRKVTHKQKLSFTFNEFNNEIITTEVPPGRWQVKVDDGFPDPKLAPSGKFVATYKLMSFRSTRQKKAEYNSGNSFRQLFLEAGRMLRTRRGLHIDDSNLCIIISSKMALYMIAQTLLQKGDVVAVEDPGGAICWQTFQRAGAMLLPVQVDSEGIRTDILERELQQKKIKAVYISPSCQYPTTATLSLQRRKHLIALSEKYGFAIIETDYNHEFSFDPSAPLPLASNNVEGNVIYLTNLSRMMAPLNLICCVAGPAAFIQSLHALYYSIYQRADAVLELTVADMMKTDIIGRAARASLREYRKKRDNMVAYIEKHLHPLVSANVPDAGLALWLIPDQRFNTDNIRKRLLEMDIWIPPANLIAYSKHPPNALRIGYASLSPRESINTIEAIADVLTHLH</sequence>
<dbReference type="PANTHER" id="PTHR46577:SF2">
    <property type="entry name" value="TRANSCRIPTIONAL REGULATORY PROTEIN"/>
    <property type="match status" value="1"/>
</dbReference>
<reference evidence="7 8" key="1">
    <citation type="submission" date="2020-04" db="EMBL/GenBank/DDBJ databases">
        <authorList>
            <person name="Yin C."/>
        </authorList>
    </citation>
    <scope>NUCLEOTIDE SEQUENCE [LARGE SCALE GENOMIC DNA]</scope>
    <source>
        <strain evidence="7 8">Ak56</strain>
    </source>
</reference>
<evidence type="ECO:0000256" key="5">
    <source>
        <dbReference type="ARBA" id="ARBA00023163"/>
    </source>
</evidence>
<keyword evidence="4" id="KW-0238">DNA-binding</keyword>
<accession>A0A847SI26</accession>
<dbReference type="GO" id="GO:0003677">
    <property type="term" value="F:DNA binding"/>
    <property type="evidence" value="ECO:0007669"/>
    <property type="project" value="UniProtKB-KW"/>
</dbReference>
<evidence type="ECO:0000256" key="4">
    <source>
        <dbReference type="ARBA" id="ARBA00023125"/>
    </source>
</evidence>